<proteinExistence type="predicted"/>
<protein>
    <submittedName>
        <fullName evidence="1">Uncharacterized protein</fullName>
    </submittedName>
</protein>
<dbReference type="EMBL" id="CP146275">
    <property type="protein sequence ID" value="WWT32504.1"/>
    <property type="molecule type" value="Genomic_DNA"/>
</dbReference>
<accession>A0ABZ2HZH9</accession>
<dbReference type="RefSeq" id="WP_338607929.1">
    <property type="nucleotide sequence ID" value="NZ_CP146275.1"/>
</dbReference>
<evidence type="ECO:0000313" key="2">
    <source>
        <dbReference type="Proteomes" id="UP001369958"/>
    </source>
</evidence>
<dbReference type="Proteomes" id="UP001369958">
    <property type="component" value="Chromosome"/>
</dbReference>
<keyword evidence="2" id="KW-1185">Reference proteome</keyword>
<reference evidence="1 2" key="1">
    <citation type="submission" date="2024-02" db="EMBL/GenBank/DDBJ databases">
        <title>Complete genome sequence of Pelagibacterium nitratireducens ZH15.</title>
        <authorList>
            <person name="Zhao L.H."/>
        </authorList>
    </citation>
    <scope>NUCLEOTIDE SEQUENCE [LARGE SCALE GENOMIC DNA]</scope>
    <source>
        <strain evidence="1 2">ZH15</strain>
    </source>
</reference>
<evidence type="ECO:0000313" key="1">
    <source>
        <dbReference type="EMBL" id="WWT32504.1"/>
    </source>
</evidence>
<sequence>MVGSEPGWEEQDLDRVRTRRKALLSLLEADISLLMNGAGTGSADLKLEQALRLEAASLSKVRLWHFVWSLPKGTRLAGLAAGSEPQFVDAFVLAGPASLARIAGAFRKPDFSASDLYAARQTLGGDDVRRYVGSLGSEAGEVTSRLIECLKTADRREGAICLGMDLAWPNSIGTDQENKLAFTAEIADGNADWSPASLRQNKMLAANKDFVEALIAASVATREDVSAAARRDRERREKEEPLRMLFDGNSVSSEVLSFNSRAEADLVGFSGPVEGEAVVLKVAELPFYKRTRLIDMLDRRSGYPKIARFMGEYSMEGNVISYERVLPIDWQSRTIFAKNASENLRLTAETVPSYLKFFCQYIRGSDGYFRIIEDPAELSWLGISNDAARRAANHIHPIELWTPEAVPDPTGDAAMQGQGCYLARGWVIYSRALFAAVFLVSETGAVRMIEDQPFGAQLPIVPETISKKTHFIYLLREEAQA</sequence>
<gene>
    <name evidence="1" type="ORF">V6617_16050</name>
</gene>
<organism evidence="1 2">
    <name type="scientific">Pelagibacterium nitratireducens</name>
    <dbReference type="NCBI Taxonomy" id="1046114"/>
    <lineage>
        <taxon>Bacteria</taxon>
        <taxon>Pseudomonadati</taxon>
        <taxon>Pseudomonadota</taxon>
        <taxon>Alphaproteobacteria</taxon>
        <taxon>Hyphomicrobiales</taxon>
        <taxon>Devosiaceae</taxon>
        <taxon>Pelagibacterium</taxon>
    </lineage>
</organism>
<name>A0ABZ2HZH9_9HYPH</name>